<dbReference type="EMBL" id="PZQS01000013">
    <property type="protein sequence ID" value="PVD19461.1"/>
    <property type="molecule type" value="Genomic_DNA"/>
</dbReference>
<protein>
    <recommendedName>
        <fullName evidence="6">G-protein coupled receptors family 2 profile 2 domain-containing protein</fullName>
    </recommendedName>
</protein>
<dbReference type="PROSITE" id="PS50261">
    <property type="entry name" value="G_PROTEIN_RECEP_F2_4"/>
    <property type="match status" value="1"/>
</dbReference>
<dbReference type="PRINTS" id="PR02001">
    <property type="entry name" value="GCR1CAMPR"/>
</dbReference>
<feature type="transmembrane region" description="Helical" evidence="5">
    <location>
        <begin position="523"/>
        <end position="544"/>
    </location>
</feature>
<comment type="subcellular location">
    <subcellularLocation>
        <location evidence="1">Membrane</location>
        <topology evidence="1">Multi-pass membrane protein</topology>
    </subcellularLocation>
</comment>
<comment type="caution">
    <text evidence="7">The sequence shown here is derived from an EMBL/GenBank/DDBJ whole genome shotgun (WGS) entry which is preliminary data.</text>
</comment>
<feature type="transmembrane region" description="Helical" evidence="5">
    <location>
        <begin position="556"/>
        <end position="576"/>
    </location>
</feature>
<dbReference type="PANTHER" id="PTHR45902">
    <property type="entry name" value="LATROPHILIN RECEPTOR-LIKE PROTEIN A"/>
    <property type="match status" value="1"/>
</dbReference>
<evidence type="ECO:0000256" key="1">
    <source>
        <dbReference type="ARBA" id="ARBA00004141"/>
    </source>
</evidence>
<dbReference type="InterPro" id="IPR017981">
    <property type="entry name" value="GPCR_2-like_7TM"/>
</dbReference>
<dbReference type="AlphaFoldDB" id="A0A2T7NE69"/>
<evidence type="ECO:0000259" key="6">
    <source>
        <dbReference type="PROSITE" id="PS50261"/>
    </source>
</evidence>
<keyword evidence="2 5" id="KW-0812">Transmembrane</keyword>
<dbReference type="CDD" id="cd15039">
    <property type="entry name" value="7tmB3_Methuselah-like"/>
    <property type="match status" value="1"/>
</dbReference>
<dbReference type="Gene3D" id="1.20.1070.10">
    <property type="entry name" value="Rhodopsin 7-helix transmembrane proteins"/>
    <property type="match status" value="1"/>
</dbReference>
<feature type="transmembrane region" description="Helical" evidence="5">
    <location>
        <begin position="640"/>
        <end position="668"/>
    </location>
</feature>
<dbReference type="Pfam" id="PF00002">
    <property type="entry name" value="7tm_2"/>
    <property type="match status" value="1"/>
</dbReference>
<keyword evidence="3 5" id="KW-1133">Transmembrane helix</keyword>
<keyword evidence="4 5" id="KW-0472">Membrane</keyword>
<feature type="transmembrane region" description="Helical" evidence="5">
    <location>
        <begin position="491"/>
        <end position="514"/>
    </location>
</feature>
<evidence type="ECO:0000256" key="3">
    <source>
        <dbReference type="ARBA" id="ARBA00022989"/>
    </source>
</evidence>
<feature type="transmembrane region" description="Helical" evidence="5">
    <location>
        <begin position="695"/>
        <end position="716"/>
    </location>
</feature>
<evidence type="ECO:0000313" key="8">
    <source>
        <dbReference type="Proteomes" id="UP000245119"/>
    </source>
</evidence>
<dbReference type="SUPFAM" id="SSF81321">
    <property type="entry name" value="Family A G protein-coupled receptor-like"/>
    <property type="match status" value="1"/>
</dbReference>
<keyword evidence="8" id="KW-1185">Reference proteome</keyword>
<dbReference type="Proteomes" id="UP000245119">
    <property type="component" value="Linkage Group LG13"/>
</dbReference>
<evidence type="ECO:0000256" key="4">
    <source>
        <dbReference type="ARBA" id="ARBA00023136"/>
    </source>
</evidence>
<feature type="transmembrane region" description="Helical" evidence="5">
    <location>
        <begin position="722"/>
        <end position="742"/>
    </location>
</feature>
<evidence type="ECO:0000313" key="7">
    <source>
        <dbReference type="EMBL" id="PVD19461.1"/>
    </source>
</evidence>
<dbReference type="OrthoDB" id="6066475at2759"/>
<dbReference type="PANTHER" id="PTHR45902:SF1">
    <property type="entry name" value="LATROPHILIN RECEPTOR-LIKE PROTEIN A"/>
    <property type="match status" value="1"/>
</dbReference>
<dbReference type="GO" id="GO:0004930">
    <property type="term" value="F:G protein-coupled receptor activity"/>
    <property type="evidence" value="ECO:0007669"/>
    <property type="project" value="InterPro"/>
</dbReference>
<accession>A0A2T7NE69</accession>
<evidence type="ECO:0000256" key="2">
    <source>
        <dbReference type="ARBA" id="ARBA00022692"/>
    </source>
</evidence>
<evidence type="ECO:0000256" key="5">
    <source>
        <dbReference type="SAM" id="Phobius"/>
    </source>
</evidence>
<gene>
    <name evidence="7" type="ORF">C0Q70_19950</name>
</gene>
<organism evidence="7 8">
    <name type="scientific">Pomacea canaliculata</name>
    <name type="common">Golden apple snail</name>
    <dbReference type="NCBI Taxonomy" id="400727"/>
    <lineage>
        <taxon>Eukaryota</taxon>
        <taxon>Metazoa</taxon>
        <taxon>Spiralia</taxon>
        <taxon>Lophotrochozoa</taxon>
        <taxon>Mollusca</taxon>
        <taxon>Gastropoda</taxon>
        <taxon>Caenogastropoda</taxon>
        <taxon>Architaenioglossa</taxon>
        <taxon>Ampullarioidea</taxon>
        <taxon>Ampullariidae</taxon>
        <taxon>Pomacea</taxon>
    </lineage>
</organism>
<feature type="domain" description="G-protein coupled receptors family 2 profile 2" evidence="6">
    <location>
        <begin position="489"/>
        <end position="744"/>
    </location>
</feature>
<dbReference type="GO" id="GO:0016020">
    <property type="term" value="C:membrane"/>
    <property type="evidence" value="ECO:0007669"/>
    <property type="project" value="UniProtKB-SubCell"/>
</dbReference>
<dbReference type="InterPro" id="IPR053231">
    <property type="entry name" value="GPCR_LN-TM7"/>
</dbReference>
<dbReference type="InterPro" id="IPR000832">
    <property type="entry name" value="GPCR_2_secretin-like"/>
</dbReference>
<sequence length="775" mass="88306">MDCTLLPTSDDVYYVMVSRCDNSTTAHNSQQQQLCEGDSVNDTITKVPVVLKTNKHIIFKNIFCAFCHDYKLRDLDTDVFYYGYYTNSTFSSYDALERDMEQNGRICQQDESTNMNLLCRCTPTDLVKSSTLGLTYKLTHFPLIRWDGNFNQPQNEYQFQSTNNFKPNFKIFFDFKEDSWSYYTKEGQIFPADIECSDDQVYFIYIGSCRPLQCPLEMYPYKGQCLLRDVAVANKSLLLFPNGTHQMFFRVIVENSSHHDVQVRTAVQTLTATFEMVLNQTINITKSVTSSSFENKSHWIVDINIESGYVTVRDMVHAAYLALNNPVELLQTDIGRTVTVLLSNINETLINETGSCSTGILTFESRNLTLETYGSGEYYVRRLSTFYPIDRIGFTLQLYPTENSTVSLVQAALCVLQDPDIPNCHTEGAAILSQTSYIIENGLLVVLPHRKQYKGHEFVIRADGTAGVCNSLTLNDERYLLLFRFYSVEQLATFICLLVSIVSLFLVLLTYLLLPKLRNVPGIIVMSLSASMLMMQGLMLLMSIPRGWLCLAVAWLSHWSLLATFLWNSALAFDLAFTLRSKSFGHMSKRSRCRILWCYIMLCWLLPLLVVVSLGVMDHYGVYDVGYATGGQCYIGSRSAILWLVIAPMSLTFLFNFACFVCAFSTIFHTAKLIRKSTTSSQGGSKPDDKRRAFIYIRITLIMGFTWVFCFVAAVVDLEELWIAHIVLNASQGLYFLISFVLKRRVLIMLRDRFSSFQPSREETVATPQRSMTLS</sequence>
<dbReference type="GO" id="GO:0007166">
    <property type="term" value="P:cell surface receptor signaling pathway"/>
    <property type="evidence" value="ECO:0007669"/>
    <property type="project" value="InterPro"/>
</dbReference>
<dbReference type="InterPro" id="IPR022343">
    <property type="entry name" value="GCR1-cAMP_receptor"/>
</dbReference>
<name>A0A2T7NE69_POMCA</name>
<feature type="transmembrane region" description="Helical" evidence="5">
    <location>
        <begin position="596"/>
        <end position="620"/>
    </location>
</feature>
<reference evidence="7 8" key="1">
    <citation type="submission" date="2018-04" db="EMBL/GenBank/DDBJ databases">
        <title>The genome of golden apple snail Pomacea canaliculata provides insight into stress tolerance and invasive adaptation.</title>
        <authorList>
            <person name="Liu C."/>
            <person name="Liu B."/>
            <person name="Ren Y."/>
            <person name="Zhang Y."/>
            <person name="Wang H."/>
            <person name="Li S."/>
            <person name="Jiang F."/>
            <person name="Yin L."/>
            <person name="Zhang G."/>
            <person name="Qian W."/>
            <person name="Fan W."/>
        </authorList>
    </citation>
    <scope>NUCLEOTIDE SEQUENCE [LARGE SCALE GENOMIC DNA]</scope>
    <source>
        <strain evidence="7">SZHN2017</strain>
        <tissue evidence="7">Muscle</tissue>
    </source>
</reference>
<proteinExistence type="predicted"/>